<feature type="region of interest" description="Disordered" evidence="15">
    <location>
        <begin position="1026"/>
        <end position="1054"/>
    </location>
</feature>
<keyword evidence="7 14" id="KW-0067">ATP-binding</keyword>
<comment type="catalytic activity">
    <reaction evidence="11">
        <text>Couples ATP hydrolysis with the unwinding of duplex DNA by translocating in the 3'-5' direction.</text>
        <dbReference type="EC" id="5.6.2.4"/>
    </reaction>
</comment>
<keyword evidence="4 14" id="KW-0378">Hydrolase</keyword>
<protein>
    <recommendedName>
        <fullName evidence="12">DNA 3'-5' helicase</fullName>
        <ecNumber evidence="12">5.6.2.4</ecNumber>
    </recommendedName>
</protein>
<dbReference type="GO" id="GO:0000725">
    <property type="term" value="P:recombinational repair"/>
    <property type="evidence" value="ECO:0007669"/>
    <property type="project" value="TreeGrafter"/>
</dbReference>
<evidence type="ECO:0000256" key="7">
    <source>
        <dbReference type="ARBA" id="ARBA00022840"/>
    </source>
</evidence>
<dbReference type="InterPro" id="IPR011335">
    <property type="entry name" value="Restrct_endonuc-II-like"/>
</dbReference>
<dbReference type="EC" id="5.6.2.4" evidence="12"/>
<evidence type="ECO:0000256" key="6">
    <source>
        <dbReference type="ARBA" id="ARBA00022839"/>
    </source>
</evidence>
<feature type="binding site" evidence="14">
    <location>
        <begin position="74"/>
        <end position="81"/>
    </location>
    <ligand>
        <name>ATP</name>
        <dbReference type="ChEBI" id="CHEBI:30616"/>
    </ligand>
</feature>
<evidence type="ECO:0000313" key="18">
    <source>
        <dbReference type="EMBL" id="TMQ53498.1"/>
    </source>
</evidence>
<feature type="compositionally biased region" description="Basic and acidic residues" evidence="15">
    <location>
        <begin position="1035"/>
        <end position="1047"/>
    </location>
</feature>
<sequence>MRPYRAESLARQGSRSAGAAVRAAGSSMTPRTPPPLRLVRSPERASPMGATELEDATDRARIVSELDRNVIIEAAAGTGKTTELVHRIVAVLARGVTTVDRIVAMTFTEKAAGEIKLRIRAGLELARKNAPGDSDEYPRLEHAIAHLEEAWVGTIHGFCAEILRERAVEAGVDPAFQVLTERHSEEMFGRAFRGWFERVLESPPPGIRRSLRRKTQRRREGPIERLRVAAWRLSEWRDLDTRWRQEPFERDAELGKVLDRLHDLADLSAQPSDPKDPLYLDLEPARTLSRDLRAVKAAGDQDRDQDEAEIVALPRQYVAERVTFAKARRGRTTRYSETVDRSTVLNAHGELIEAIESFTRRANADLATLLQAELKGALEAYDAIKRRHGRLDFVDLLVRARDLVLRKDIRVEFQERFSHYFIDEFQDTDLLQAEILLLLVSADPNETRWERVRARPGCLFVVGDPKQAIYRFRRADLGVYERVKEQLAGAGALVLRLTSSFRAVPDLQSAVNRAFVSRLDGDLDTQQAAYVPLTPVRPALEQQPALIALPIPGTRGEQRINVDLLSNELPPAIGSFLDWLLHESGWTVTERDRTGPVPVEARHVCILFRRFSEEITRPYVAELDARRIRHLLVGGRSFHARSEVEAMRTALTAIEWPDDELSIFATLHGPLFAIGDEEILEYRHRYGRLHPFRLPGDSIPERLEAITGALGLLADLHRSRNARPVADTIHGLLESTRAHAGFAFQPSGEQVLANVLHLTECARAHERAGGLSFRSLVARLDADAASNAREEAPILEEGSEGVRLMTVHKAKGLEFPVVILADYTASMTWQNMERHVDSRRRLTALTLAECVPWELHQHQDTEQRRELAEAQRLTYVAATRARDLLVVPAVAEQRWGEGKRTTDGKWLYMPWWLSPLNDAIYPDPGTRPEQPIGRPDFAAIQDRDASSGGIAPGRYAMGGYDVVWWPTVRTERRRPVGVLHQELLDPAVDPTLVKEDERRHREWEARRNGLIERASVPRILPVPATTRARGAPSSKVREQPEVAEHTLPRAPGRPTGVRFGSLVHAVLATIPLDADVPGISRTCTLQGRILGATDAEREGAENVTKAVLGSEILERARAAAHSGRCRREVAITIQDDDGAIVEGQADLAFEENDGWTVVDFKTGADLDPGPEHHRRQVALYARAVAAATGRPARGWIVHI</sequence>
<keyword evidence="10" id="KW-0413">Isomerase</keyword>
<dbReference type="InterPro" id="IPR014016">
    <property type="entry name" value="UvrD-like_ATP-bd"/>
</dbReference>
<proteinExistence type="predicted"/>
<dbReference type="Proteomes" id="UP000319829">
    <property type="component" value="Unassembled WGS sequence"/>
</dbReference>
<dbReference type="InterPro" id="IPR038726">
    <property type="entry name" value="PDDEXK_AddAB-type"/>
</dbReference>
<dbReference type="GO" id="GO:0004527">
    <property type="term" value="F:exonuclease activity"/>
    <property type="evidence" value="ECO:0007669"/>
    <property type="project" value="UniProtKB-KW"/>
</dbReference>
<evidence type="ECO:0000259" key="16">
    <source>
        <dbReference type="PROSITE" id="PS51198"/>
    </source>
</evidence>
<dbReference type="InterPro" id="IPR014017">
    <property type="entry name" value="DNA_helicase_UvrD-like_C"/>
</dbReference>
<dbReference type="Pfam" id="PF13361">
    <property type="entry name" value="UvrD_C"/>
    <property type="match status" value="1"/>
</dbReference>
<gene>
    <name evidence="18" type="ORF">E6K74_09165</name>
</gene>
<keyword evidence="1" id="KW-0540">Nuclease</keyword>
<feature type="region of interest" description="Disordered" evidence="15">
    <location>
        <begin position="1"/>
        <end position="51"/>
    </location>
</feature>
<evidence type="ECO:0000256" key="9">
    <source>
        <dbReference type="ARBA" id="ARBA00023204"/>
    </source>
</evidence>
<dbReference type="GO" id="GO:0003677">
    <property type="term" value="F:DNA binding"/>
    <property type="evidence" value="ECO:0007669"/>
    <property type="project" value="UniProtKB-KW"/>
</dbReference>
<evidence type="ECO:0000256" key="15">
    <source>
        <dbReference type="SAM" id="MobiDB-lite"/>
    </source>
</evidence>
<evidence type="ECO:0000256" key="1">
    <source>
        <dbReference type="ARBA" id="ARBA00022722"/>
    </source>
</evidence>
<name>A0A538SQ40_UNCEI</name>
<evidence type="ECO:0000256" key="14">
    <source>
        <dbReference type="PROSITE-ProRule" id="PRU00560"/>
    </source>
</evidence>
<evidence type="ECO:0000313" key="19">
    <source>
        <dbReference type="Proteomes" id="UP000319829"/>
    </source>
</evidence>
<accession>A0A538SQ40</accession>
<dbReference type="InterPro" id="IPR011604">
    <property type="entry name" value="PDDEXK-like_dom_sf"/>
</dbReference>
<dbReference type="SUPFAM" id="SSF52980">
    <property type="entry name" value="Restriction endonuclease-like"/>
    <property type="match status" value="1"/>
</dbReference>
<organism evidence="18 19">
    <name type="scientific">Eiseniibacteriota bacterium</name>
    <dbReference type="NCBI Taxonomy" id="2212470"/>
    <lineage>
        <taxon>Bacteria</taxon>
        <taxon>Candidatus Eiseniibacteriota</taxon>
    </lineage>
</organism>
<dbReference type="InterPro" id="IPR027417">
    <property type="entry name" value="P-loop_NTPase"/>
</dbReference>
<dbReference type="EMBL" id="VBOU01000085">
    <property type="protein sequence ID" value="TMQ53498.1"/>
    <property type="molecule type" value="Genomic_DNA"/>
</dbReference>
<dbReference type="Gene3D" id="1.10.486.10">
    <property type="entry name" value="PCRA, domain 4"/>
    <property type="match status" value="1"/>
</dbReference>
<keyword evidence="8" id="KW-0238">DNA-binding</keyword>
<comment type="caution">
    <text evidence="18">The sequence shown here is derived from an EMBL/GenBank/DDBJ whole genome shotgun (WGS) entry which is preliminary data.</text>
</comment>
<evidence type="ECO:0000256" key="3">
    <source>
        <dbReference type="ARBA" id="ARBA00022763"/>
    </source>
</evidence>
<keyword evidence="3" id="KW-0227">DNA damage</keyword>
<reference evidence="18 19" key="1">
    <citation type="journal article" date="2019" name="Nat. Microbiol.">
        <title>Mediterranean grassland soil C-N compound turnover is dependent on rainfall and depth, and is mediated by genomically divergent microorganisms.</title>
        <authorList>
            <person name="Diamond S."/>
            <person name="Andeer P.F."/>
            <person name="Li Z."/>
            <person name="Crits-Christoph A."/>
            <person name="Burstein D."/>
            <person name="Anantharaman K."/>
            <person name="Lane K.R."/>
            <person name="Thomas B.C."/>
            <person name="Pan C."/>
            <person name="Northen T.R."/>
            <person name="Banfield J.F."/>
        </authorList>
    </citation>
    <scope>NUCLEOTIDE SEQUENCE [LARGE SCALE GENOMIC DNA]</scope>
    <source>
        <strain evidence="18">WS_4</strain>
    </source>
</reference>
<dbReference type="GO" id="GO:0043138">
    <property type="term" value="F:3'-5' DNA helicase activity"/>
    <property type="evidence" value="ECO:0007669"/>
    <property type="project" value="UniProtKB-EC"/>
</dbReference>
<dbReference type="Gene3D" id="3.40.50.300">
    <property type="entry name" value="P-loop containing nucleotide triphosphate hydrolases"/>
    <property type="match status" value="3"/>
</dbReference>
<evidence type="ECO:0000256" key="10">
    <source>
        <dbReference type="ARBA" id="ARBA00023235"/>
    </source>
</evidence>
<evidence type="ECO:0000256" key="2">
    <source>
        <dbReference type="ARBA" id="ARBA00022741"/>
    </source>
</evidence>
<dbReference type="AlphaFoldDB" id="A0A538SQ40"/>
<dbReference type="Gene3D" id="3.90.320.10">
    <property type="match status" value="1"/>
</dbReference>
<dbReference type="GO" id="GO:0005829">
    <property type="term" value="C:cytosol"/>
    <property type="evidence" value="ECO:0007669"/>
    <property type="project" value="TreeGrafter"/>
</dbReference>
<keyword evidence="6" id="KW-0269">Exonuclease</keyword>
<comment type="catalytic activity">
    <reaction evidence="13">
        <text>ATP + H2O = ADP + phosphate + H(+)</text>
        <dbReference type="Rhea" id="RHEA:13065"/>
        <dbReference type="ChEBI" id="CHEBI:15377"/>
        <dbReference type="ChEBI" id="CHEBI:15378"/>
        <dbReference type="ChEBI" id="CHEBI:30616"/>
        <dbReference type="ChEBI" id="CHEBI:43474"/>
        <dbReference type="ChEBI" id="CHEBI:456216"/>
        <dbReference type="EC" id="5.6.2.4"/>
    </reaction>
</comment>
<feature type="compositionally biased region" description="Low complexity" evidence="15">
    <location>
        <begin position="9"/>
        <end position="30"/>
    </location>
</feature>
<dbReference type="PANTHER" id="PTHR11070:SF2">
    <property type="entry name" value="ATP-DEPENDENT DNA HELICASE SRS2"/>
    <property type="match status" value="1"/>
</dbReference>
<evidence type="ECO:0000256" key="11">
    <source>
        <dbReference type="ARBA" id="ARBA00034617"/>
    </source>
</evidence>
<keyword evidence="5 14" id="KW-0347">Helicase</keyword>
<dbReference type="Pfam" id="PF12705">
    <property type="entry name" value="PDDEXK_1"/>
    <property type="match status" value="1"/>
</dbReference>
<dbReference type="PROSITE" id="PS51198">
    <property type="entry name" value="UVRD_HELICASE_ATP_BIND"/>
    <property type="match status" value="1"/>
</dbReference>
<dbReference type="GO" id="GO:0005524">
    <property type="term" value="F:ATP binding"/>
    <property type="evidence" value="ECO:0007669"/>
    <property type="project" value="UniProtKB-UniRule"/>
</dbReference>
<keyword evidence="2 14" id="KW-0547">Nucleotide-binding</keyword>
<evidence type="ECO:0000256" key="8">
    <source>
        <dbReference type="ARBA" id="ARBA00023125"/>
    </source>
</evidence>
<dbReference type="PROSITE" id="PS51217">
    <property type="entry name" value="UVRD_HELICASE_CTER"/>
    <property type="match status" value="1"/>
</dbReference>
<dbReference type="SUPFAM" id="SSF52540">
    <property type="entry name" value="P-loop containing nucleoside triphosphate hydrolases"/>
    <property type="match status" value="1"/>
</dbReference>
<dbReference type="PANTHER" id="PTHR11070">
    <property type="entry name" value="UVRD / RECB / PCRA DNA HELICASE FAMILY MEMBER"/>
    <property type="match status" value="1"/>
</dbReference>
<evidence type="ECO:0000256" key="5">
    <source>
        <dbReference type="ARBA" id="ARBA00022806"/>
    </source>
</evidence>
<dbReference type="Pfam" id="PF00580">
    <property type="entry name" value="UvrD-helicase"/>
    <property type="match status" value="1"/>
</dbReference>
<evidence type="ECO:0000256" key="13">
    <source>
        <dbReference type="ARBA" id="ARBA00048988"/>
    </source>
</evidence>
<dbReference type="InterPro" id="IPR000212">
    <property type="entry name" value="DNA_helicase_UvrD/REP"/>
</dbReference>
<keyword evidence="9" id="KW-0234">DNA repair</keyword>
<evidence type="ECO:0000256" key="12">
    <source>
        <dbReference type="ARBA" id="ARBA00034808"/>
    </source>
</evidence>
<feature type="domain" description="UvrD-like helicase ATP-binding" evidence="16">
    <location>
        <begin position="53"/>
        <end position="504"/>
    </location>
</feature>
<evidence type="ECO:0000256" key="4">
    <source>
        <dbReference type="ARBA" id="ARBA00022801"/>
    </source>
</evidence>
<evidence type="ECO:0000259" key="17">
    <source>
        <dbReference type="PROSITE" id="PS51217"/>
    </source>
</evidence>
<feature type="domain" description="UvrD-like helicase C-terminal" evidence="17">
    <location>
        <begin position="502"/>
        <end position="812"/>
    </location>
</feature>